<reference evidence="2" key="1">
    <citation type="submission" date="2020-07" db="EMBL/GenBank/DDBJ databases">
        <title>Multicomponent nature underlies the extraordinary mechanical properties of spider dragline silk.</title>
        <authorList>
            <person name="Kono N."/>
            <person name="Nakamura H."/>
            <person name="Mori M."/>
            <person name="Yoshida Y."/>
            <person name="Ohtoshi R."/>
            <person name="Malay A.D."/>
            <person name="Moran D.A.P."/>
            <person name="Tomita M."/>
            <person name="Numata K."/>
            <person name="Arakawa K."/>
        </authorList>
    </citation>
    <scope>NUCLEOTIDE SEQUENCE</scope>
</reference>
<dbReference type="AlphaFoldDB" id="A0A8X6F7P8"/>
<accession>A0A8X6F7P8</accession>
<dbReference type="Proteomes" id="UP000887116">
    <property type="component" value="Unassembled WGS sequence"/>
</dbReference>
<organism evidence="2 3">
    <name type="scientific">Trichonephila clavata</name>
    <name type="common">Joro spider</name>
    <name type="synonym">Nephila clavata</name>
    <dbReference type="NCBI Taxonomy" id="2740835"/>
    <lineage>
        <taxon>Eukaryota</taxon>
        <taxon>Metazoa</taxon>
        <taxon>Ecdysozoa</taxon>
        <taxon>Arthropoda</taxon>
        <taxon>Chelicerata</taxon>
        <taxon>Arachnida</taxon>
        <taxon>Araneae</taxon>
        <taxon>Araneomorphae</taxon>
        <taxon>Entelegynae</taxon>
        <taxon>Araneoidea</taxon>
        <taxon>Nephilidae</taxon>
        <taxon>Trichonephila</taxon>
    </lineage>
</organism>
<feature type="compositionally biased region" description="Basic and acidic residues" evidence="1">
    <location>
        <begin position="359"/>
        <end position="374"/>
    </location>
</feature>
<feature type="region of interest" description="Disordered" evidence="1">
    <location>
        <begin position="394"/>
        <end position="427"/>
    </location>
</feature>
<proteinExistence type="predicted"/>
<keyword evidence="3" id="KW-1185">Reference proteome</keyword>
<evidence type="ECO:0000313" key="3">
    <source>
        <dbReference type="Proteomes" id="UP000887116"/>
    </source>
</evidence>
<evidence type="ECO:0000256" key="1">
    <source>
        <dbReference type="SAM" id="MobiDB-lite"/>
    </source>
</evidence>
<sequence>MLEILKKWGTDLTLKVKDLFTSPESQVYVKDLRKVITHDGRKCQYPKNYDQIVESGKIIEKKDKNGNTILDKDKNPTYKLLYGQKDENGEQPSFRLSLVTKANDRSYFTINYIDNQGKQIPIDWLDKSYFEPLGFSRMGLKKHVPIFEAQKTKNPQYPFELTNSSVLTKEVKNKEGKVQEVVDKKGKNGELLYTSDYKKLSTHFSEIRDQNGNLELDKSLISVPIVFTTSLAKVCTKLLTSLPMKLGEHLISKQNPIAKSFGYLLFTPAAAVKNSVNMLATITKGLILLFVANKEKYGDAYFTMWKHQLKGCWEEAKSDFNVIKGGERLKPGQKDHKPLSIVGTWDELNARRPGIEKELEEGLNKSSESIDKSRKPGIGESLKEKLQNKINEKIAGFGNQKSSNTHIEREQNKRNSQQKQAHMPPFN</sequence>
<evidence type="ECO:0000313" key="2">
    <source>
        <dbReference type="EMBL" id="GFQ72297.1"/>
    </source>
</evidence>
<comment type="caution">
    <text evidence="2">The sequence shown here is derived from an EMBL/GenBank/DDBJ whole genome shotgun (WGS) entry which is preliminary data.</text>
</comment>
<gene>
    <name evidence="2" type="primary">TV42_03935</name>
    <name evidence="2" type="ORF">TNCT_506751</name>
</gene>
<dbReference type="OrthoDB" id="8185669at2759"/>
<feature type="region of interest" description="Disordered" evidence="1">
    <location>
        <begin position="359"/>
        <end position="381"/>
    </location>
</feature>
<name>A0A8X6F7P8_TRICU</name>
<dbReference type="EMBL" id="BMAO01021165">
    <property type="protein sequence ID" value="GFQ72297.1"/>
    <property type="molecule type" value="Genomic_DNA"/>
</dbReference>
<protein>
    <submittedName>
        <fullName evidence="2">Uncharacterized protein</fullName>
    </submittedName>
</protein>